<keyword evidence="1" id="KW-0732">Signal</keyword>
<name>A0A9D9HA69_9SPIR</name>
<dbReference type="Proteomes" id="UP000823633">
    <property type="component" value="Unassembled WGS sequence"/>
</dbReference>
<evidence type="ECO:0000256" key="1">
    <source>
        <dbReference type="SAM" id="SignalP"/>
    </source>
</evidence>
<evidence type="ECO:0000313" key="3">
    <source>
        <dbReference type="Proteomes" id="UP000823633"/>
    </source>
</evidence>
<dbReference type="PROSITE" id="PS51257">
    <property type="entry name" value="PROKAR_LIPOPROTEIN"/>
    <property type="match status" value="1"/>
</dbReference>
<comment type="caution">
    <text evidence="2">The sequence shown here is derived from an EMBL/GenBank/DDBJ whole genome shotgun (WGS) entry which is preliminary data.</text>
</comment>
<evidence type="ECO:0000313" key="2">
    <source>
        <dbReference type="EMBL" id="MBO8444016.1"/>
    </source>
</evidence>
<feature type="chain" id="PRO_5038855431" description="Lipoprotein" evidence="1">
    <location>
        <begin position="23"/>
        <end position="243"/>
    </location>
</feature>
<sequence>MKKILASILILTLILLSSCTTQEEAPLYNTPDFANAINRIFDDYEELDGQVFIGISGPYKDQDLAYKAATRNAYQMALFYEDLSMKVDVNLDVNTALDRESFRLYSNATYDEDRLVEVAGRLDIVDIQWAGGDIGAVVLAQYIDPPFDIPEEGNFIYADGVVLKYHFIQDSMFAAAYAAAVNLAMTSSDVTTVSEDIITINDQLITKSQQVNLSDLDGFEIVSYSYDPKTDNYTCTARALSKN</sequence>
<accession>A0A9D9HA69</accession>
<protein>
    <recommendedName>
        <fullName evidence="4">Lipoprotein</fullName>
    </recommendedName>
</protein>
<evidence type="ECO:0008006" key="4">
    <source>
        <dbReference type="Google" id="ProtNLM"/>
    </source>
</evidence>
<reference evidence="2" key="2">
    <citation type="journal article" date="2021" name="PeerJ">
        <title>Extensive microbial diversity within the chicken gut microbiome revealed by metagenomics and culture.</title>
        <authorList>
            <person name="Gilroy R."/>
            <person name="Ravi A."/>
            <person name="Getino M."/>
            <person name="Pursley I."/>
            <person name="Horton D.L."/>
            <person name="Alikhan N.F."/>
            <person name="Baker D."/>
            <person name="Gharbi K."/>
            <person name="Hall N."/>
            <person name="Watson M."/>
            <person name="Adriaenssens E.M."/>
            <person name="Foster-Nyarko E."/>
            <person name="Jarju S."/>
            <person name="Secka A."/>
            <person name="Antonio M."/>
            <person name="Oren A."/>
            <person name="Chaudhuri R.R."/>
            <person name="La Ragione R."/>
            <person name="Hildebrand F."/>
            <person name="Pallen M.J."/>
        </authorList>
    </citation>
    <scope>NUCLEOTIDE SEQUENCE</scope>
    <source>
        <strain evidence="2">11167</strain>
    </source>
</reference>
<reference evidence="2" key="1">
    <citation type="submission" date="2020-10" db="EMBL/GenBank/DDBJ databases">
        <authorList>
            <person name="Gilroy R."/>
        </authorList>
    </citation>
    <scope>NUCLEOTIDE SEQUENCE</scope>
    <source>
        <strain evidence="2">11167</strain>
    </source>
</reference>
<dbReference type="EMBL" id="JADIMU010000066">
    <property type="protein sequence ID" value="MBO8444016.1"/>
    <property type="molecule type" value="Genomic_DNA"/>
</dbReference>
<gene>
    <name evidence="2" type="ORF">IAC42_09735</name>
</gene>
<dbReference type="AlphaFoldDB" id="A0A9D9HA69"/>
<organism evidence="2 3">
    <name type="scientific">Candidatus Aphodenecus pullistercoris</name>
    <dbReference type="NCBI Taxonomy" id="2840669"/>
    <lineage>
        <taxon>Bacteria</taxon>
        <taxon>Pseudomonadati</taxon>
        <taxon>Spirochaetota</taxon>
        <taxon>Spirochaetia</taxon>
        <taxon>Spirochaetales</taxon>
        <taxon>Candidatus Aphodenecus</taxon>
    </lineage>
</organism>
<proteinExistence type="predicted"/>
<feature type="signal peptide" evidence="1">
    <location>
        <begin position="1"/>
        <end position="22"/>
    </location>
</feature>